<evidence type="ECO:0000256" key="3">
    <source>
        <dbReference type="SAM" id="MobiDB-lite"/>
    </source>
</evidence>
<evidence type="ECO:0000313" key="8">
    <source>
        <dbReference type="EMBL" id="KAJ8029020.1"/>
    </source>
</evidence>
<dbReference type="InterPro" id="IPR000651">
    <property type="entry name" value="Ras-like_Gua-exchang_fac_N"/>
</dbReference>
<dbReference type="Gene3D" id="1.10.840.10">
    <property type="entry name" value="Ras guanine-nucleotide exchange factors catalytic domain"/>
    <property type="match status" value="1"/>
</dbReference>
<dbReference type="GO" id="GO:0005085">
    <property type="term" value="F:guanyl-nucleotide exchange factor activity"/>
    <property type="evidence" value="ECO:0007669"/>
    <property type="project" value="UniProtKB-KW"/>
</dbReference>
<dbReference type="PROSITE" id="PS50096">
    <property type="entry name" value="IQ"/>
    <property type="match status" value="1"/>
</dbReference>
<dbReference type="InterPro" id="IPR001895">
    <property type="entry name" value="RASGEF_cat_dom"/>
</dbReference>
<dbReference type="InterPro" id="IPR036964">
    <property type="entry name" value="RASGEF_cat_dom_sf"/>
</dbReference>
<dbReference type="CDD" id="cd00160">
    <property type="entry name" value="RhoGEF"/>
    <property type="match status" value="1"/>
</dbReference>
<dbReference type="Pfam" id="PF00618">
    <property type="entry name" value="RasGEF_N"/>
    <property type="match status" value="1"/>
</dbReference>
<name>A0A9Q1BLV7_HOLLE</name>
<dbReference type="InterPro" id="IPR019804">
    <property type="entry name" value="Ras_G-nucl-exch_fac_CS"/>
</dbReference>
<dbReference type="InterPro" id="IPR001849">
    <property type="entry name" value="PH_domain"/>
</dbReference>
<dbReference type="InterPro" id="IPR008937">
    <property type="entry name" value="Ras-like_GEF"/>
</dbReference>
<feature type="domain" description="PH" evidence="4">
    <location>
        <begin position="22"/>
        <end position="124"/>
    </location>
</feature>
<dbReference type="GO" id="GO:0007265">
    <property type="term" value="P:Ras protein signal transduction"/>
    <property type="evidence" value="ECO:0007669"/>
    <property type="project" value="TreeGrafter"/>
</dbReference>
<dbReference type="AlphaFoldDB" id="A0A9Q1BLV7"/>
<feature type="compositionally biased region" description="Polar residues" evidence="3">
    <location>
        <begin position="780"/>
        <end position="796"/>
    </location>
</feature>
<evidence type="ECO:0000256" key="1">
    <source>
        <dbReference type="ARBA" id="ARBA00022658"/>
    </source>
</evidence>
<dbReference type="Gene3D" id="2.30.29.30">
    <property type="entry name" value="Pleckstrin-homology domain (PH domain)/Phosphotyrosine-binding domain (PTB)"/>
    <property type="match status" value="2"/>
</dbReference>
<evidence type="ECO:0000313" key="9">
    <source>
        <dbReference type="Proteomes" id="UP001152320"/>
    </source>
</evidence>
<dbReference type="CDD" id="cd00155">
    <property type="entry name" value="RasGEF"/>
    <property type="match status" value="1"/>
</dbReference>
<dbReference type="PROSITE" id="PS50003">
    <property type="entry name" value="PH_DOMAIN"/>
    <property type="match status" value="2"/>
</dbReference>
<feature type="region of interest" description="Disordered" evidence="3">
    <location>
        <begin position="703"/>
        <end position="728"/>
    </location>
</feature>
<reference evidence="8" key="1">
    <citation type="submission" date="2021-10" db="EMBL/GenBank/DDBJ databases">
        <title>Tropical sea cucumber genome reveals ecological adaptation and Cuvierian tubules defense mechanism.</title>
        <authorList>
            <person name="Chen T."/>
        </authorList>
    </citation>
    <scope>NUCLEOTIDE SEQUENCE</scope>
    <source>
        <strain evidence="8">Nanhai2018</strain>
        <tissue evidence="8">Muscle</tissue>
    </source>
</reference>
<feature type="domain" description="Ras-GEF" evidence="5">
    <location>
        <begin position="1036"/>
        <end position="1268"/>
    </location>
</feature>
<dbReference type="SUPFAM" id="SSF50729">
    <property type="entry name" value="PH domain-like"/>
    <property type="match status" value="2"/>
</dbReference>
<dbReference type="Pfam" id="PF00621">
    <property type="entry name" value="RhoGEF"/>
    <property type="match status" value="1"/>
</dbReference>
<dbReference type="InterPro" id="IPR000219">
    <property type="entry name" value="DH_dom"/>
</dbReference>
<dbReference type="SMART" id="SM00229">
    <property type="entry name" value="RasGEFN"/>
    <property type="match status" value="1"/>
</dbReference>
<evidence type="ECO:0000256" key="2">
    <source>
        <dbReference type="PROSITE-ProRule" id="PRU00168"/>
    </source>
</evidence>
<accession>A0A9Q1BLV7</accession>
<dbReference type="InterPro" id="IPR023578">
    <property type="entry name" value="Ras_GEF_dom_sf"/>
</dbReference>
<dbReference type="Pfam" id="PF00169">
    <property type="entry name" value="PH"/>
    <property type="match status" value="1"/>
</dbReference>
<feature type="domain" description="PH" evidence="4">
    <location>
        <begin position="452"/>
        <end position="587"/>
    </location>
</feature>
<comment type="caution">
    <text evidence="8">The sequence shown here is derived from an EMBL/GenBank/DDBJ whole genome shotgun (WGS) entry which is preliminary data.</text>
</comment>
<organism evidence="8 9">
    <name type="scientific">Holothuria leucospilota</name>
    <name type="common">Black long sea cucumber</name>
    <name type="synonym">Mertensiothuria leucospilota</name>
    <dbReference type="NCBI Taxonomy" id="206669"/>
    <lineage>
        <taxon>Eukaryota</taxon>
        <taxon>Metazoa</taxon>
        <taxon>Echinodermata</taxon>
        <taxon>Eleutherozoa</taxon>
        <taxon>Echinozoa</taxon>
        <taxon>Holothuroidea</taxon>
        <taxon>Aspidochirotacea</taxon>
        <taxon>Aspidochirotida</taxon>
        <taxon>Holothuriidae</taxon>
        <taxon>Holothuria</taxon>
    </lineage>
</organism>
<protein>
    <submittedName>
        <fullName evidence="8">Ras-specific guanine nucleotide-releasing factor 1</fullName>
    </submittedName>
</protein>
<dbReference type="SUPFAM" id="SSF48366">
    <property type="entry name" value="Ras GEF"/>
    <property type="match status" value="1"/>
</dbReference>
<dbReference type="PROSITE" id="PS50009">
    <property type="entry name" value="RASGEF_CAT"/>
    <property type="match status" value="1"/>
</dbReference>
<feature type="domain" description="DH" evidence="6">
    <location>
        <begin position="236"/>
        <end position="422"/>
    </location>
</feature>
<sequence>MQKGIRVDEAQLMLLGTRARTDHSIAGNLYKKSSDNVKWKQRWFTLYQNLLFYYENDSTLRPLGVILLEGCYSERQAPPKLKEDKQYWHFVIHFRYDAQRQYELRSDTEAECNAWMDAIQHSNFEALLLQKEEIEQKYLHLLQILDSEKTAKLSLLHQCEELAAEVSRLKTEVNLLHWKARRWSSSSSSGIEEEEPENIKKIKRVQSFIRGWLCRRRWKSIVQDYIHSPHAESMRKRNHIVFGMVECEREYVEQLSTLMSSFVRPLKMAASAKKPIISHEDANSIFLNSETIFFLHQIFYKGLCARMENWPTLVLGDLFDMLLPMLSIYNEYVRNHHFSLQVLAECKQNPSFNTVLKQYEAKPVCEGRSLETFLTYPMHQVPRYIITLHELLAHTPHDHVERASLEHAKNKLEELSLAMQDEVSETESIRKNLSIERMIIEGCDILLDVEQTFVRQGSLIQVSNERSKTTRNRLGSLGSSKDAKKEGVRQCFLFTKHLLITTRTSGGKLHLNKIGGILPLMDTTIVEEFDPFDEEVNSAGSRGSDYDDLDFRLVVDSKSGPPLIISLVAPTLQDKAAWTSDISQCIDNLHYNGLLDSSADESSLSSVRLPHCIKSDPRLFKDDEDIRFSKLLNSCKVPQIRYASLERLLERLTDLRFLSIDFLNTFLLTYRVITDWKSIVDTLIRVYKNPDIVESQLNVSTIPPTSPGVHGSGAKHNTPPTSPRRYSSGAALCRLSDSPNKISPIAENSTDFVTCNDDTDLDTESESSPRFYRQHRKASDSQFQVSGRYQRSKQSPPDSPSAVGGGQGTPPQSPYQLSADHLSPKRVLHLSRSDSNIAALTKDGSKAAPEPNSTANNNIFQFGSSPPKTTTATAGVVVTSSRMSTRRASCSTAALAFAAATAGASNIEDSPESKMRQSRARTRNIIKGARGKLQSSLSKDVISSAATVRVINVIRHWVSKFAQDFESNSNLRTSVKDFLEEIVGNPNLLPSEHKGALIILRQLKQEHISVALMGEAELMELASMQPPPEDSFSVLAALELAEQLTYIEHKLLRAIPFWEFLSQSWMKQDKAEKAPHILALTRRFNEVSKLVASEILRQKTSSARAAAIEKWAAVADICRCMHNFNTVLEITSALMNSSVYRLKRVWDKVSKTTKATLEKLQVLVSSDGRFKNMREALHRIDPPCVPYLGFYLTDLAFIEDASPNITEDNLINFSKMRMIAHVIQEIRHFQQTPYSIAPNGVVISYLTDVSLIMDDDEMYALSLELEPRQSATSSSSI</sequence>
<keyword evidence="9" id="KW-1185">Reference proteome</keyword>
<dbReference type="PANTHER" id="PTHR23113:SF99">
    <property type="entry name" value="RASGEF DOMAIN-CONTAINING PROTEIN"/>
    <property type="match status" value="1"/>
</dbReference>
<dbReference type="PANTHER" id="PTHR23113">
    <property type="entry name" value="GUANINE NUCLEOTIDE EXCHANGE FACTOR"/>
    <property type="match status" value="1"/>
</dbReference>
<evidence type="ECO:0000259" key="6">
    <source>
        <dbReference type="PROSITE" id="PS50010"/>
    </source>
</evidence>
<dbReference type="PROSITE" id="PS50212">
    <property type="entry name" value="RASGEF_NTER"/>
    <property type="match status" value="1"/>
</dbReference>
<proteinExistence type="predicted"/>
<dbReference type="SUPFAM" id="SSF48065">
    <property type="entry name" value="DBL homology domain (DH-domain)"/>
    <property type="match status" value="1"/>
</dbReference>
<dbReference type="SMART" id="SM00147">
    <property type="entry name" value="RasGEF"/>
    <property type="match status" value="1"/>
</dbReference>
<dbReference type="InterPro" id="IPR035899">
    <property type="entry name" value="DBL_dom_sf"/>
</dbReference>
<evidence type="ECO:0000259" key="7">
    <source>
        <dbReference type="PROSITE" id="PS50212"/>
    </source>
</evidence>
<keyword evidence="1 2" id="KW-0344">Guanine-nucleotide releasing factor</keyword>
<gene>
    <name evidence="8" type="ORF">HOLleu_28303</name>
</gene>
<dbReference type="PROSITE" id="PS00720">
    <property type="entry name" value="RASGEF"/>
    <property type="match status" value="1"/>
</dbReference>
<dbReference type="GO" id="GO:0005886">
    <property type="term" value="C:plasma membrane"/>
    <property type="evidence" value="ECO:0007669"/>
    <property type="project" value="TreeGrafter"/>
</dbReference>
<evidence type="ECO:0000259" key="5">
    <source>
        <dbReference type="PROSITE" id="PS50009"/>
    </source>
</evidence>
<dbReference type="Gene3D" id="1.20.900.10">
    <property type="entry name" value="Dbl homology (DH) domain"/>
    <property type="match status" value="1"/>
</dbReference>
<dbReference type="Gene3D" id="1.20.870.10">
    <property type="entry name" value="Son of sevenless (SoS) protein Chain: S domain 1"/>
    <property type="match status" value="2"/>
</dbReference>
<dbReference type="Proteomes" id="UP001152320">
    <property type="component" value="Chromosome 14"/>
</dbReference>
<dbReference type="EMBL" id="JAIZAY010000014">
    <property type="protein sequence ID" value="KAJ8029020.1"/>
    <property type="molecule type" value="Genomic_DNA"/>
</dbReference>
<evidence type="ECO:0000259" key="4">
    <source>
        <dbReference type="PROSITE" id="PS50003"/>
    </source>
</evidence>
<dbReference type="InterPro" id="IPR011993">
    <property type="entry name" value="PH-like_dom_sf"/>
</dbReference>
<dbReference type="Pfam" id="PF00617">
    <property type="entry name" value="RasGEF"/>
    <property type="match status" value="1"/>
</dbReference>
<dbReference type="SMART" id="SM00233">
    <property type="entry name" value="PH"/>
    <property type="match status" value="2"/>
</dbReference>
<dbReference type="PROSITE" id="PS50010">
    <property type="entry name" value="DH_2"/>
    <property type="match status" value="1"/>
</dbReference>
<dbReference type="OrthoDB" id="10254377at2759"/>
<feature type="domain" description="N-terminal Ras-GEF" evidence="7">
    <location>
        <begin position="636"/>
        <end position="750"/>
    </location>
</feature>
<feature type="region of interest" description="Disordered" evidence="3">
    <location>
        <begin position="755"/>
        <end position="818"/>
    </location>
</feature>
<dbReference type="SMART" id="SM00325">
    <property type="entry name" value="RhoGEF"/>
    <property type="match status" value="1"/>
</dbReference>